<dbReference type="FunFam" id="1.10.238.10:FF:000026">
    <property type="entry name" value="Epidermal growth factor receptor pathway substrate 15-like 1"/>
    <property type="match status" value="1"/>
</dbReference>
<feature type="domain" description="EH" evidence="5">
    <location>
        <begin position="191"/>
        <end position="279"/>
    </location>
</feature>
<dbReference type="Ensembl" id="ENSSSCT00030019159.1">
    <property type="protein sequence ID" value="ENSSSCP00030008533.1"/>
    <property type="gene ID" value="ENSSSCG00030013791.1"/>
</dbReference>
<evidence type="ECO:0000313" key="7">
    <source>
        <dbReference type="Ensembl" id="ENSSSCP00030008533.1"/>
    </source>
</evidence>
<evidence type="ECO:0000313" key="8">
    <source>
        <dbReference type="Proteomes" id="UP000694570"/>
    </source>
</evidence>
<dbReference type="Gene3D" id="1.10.287.1490">
    <property type="match status" value="1"/>
</dbReference>
<feature type="compositionally biased region" description="Polar residues" evidence="4">
    <location>
        <begin position="592"/>
        <end position="613"/>
    </location>
</feature>
<evidence type="ECO:0000256" key="2">
    <source>
        <dbReference type="ARBA" id="ARBA00022837"/>
    </source>
</evidence>
<name>A0A8D0VND1_PIG</name>
<feature type="region of interest" description="Disordered" evidence="4">
    <location>
        <begin position="652"/>
        <end position="672"/>
    </location>
</feature>
<dbReference type="PANTHER" id="PTHR11216:SF54">
    <property type="entry name" value="EPIDERMAL GROWTH FACTOR RECEPTOR SUBSTRATE 15"/>
    <property type="match status" value="1"/>
</dbReference>
<dbReference type="SUPFAM" id="SSF90257">
    <property type="entry name" value="Myosin rod fragments"/>
    <property type="match status" value="1"/>
</dbReference>
<dbReference type="SMART" id="SM00726">
    <property type="entry name" value="UIM"/>
    <property type="match status" value="3"/>
</dbReference>
<dbReference type="FunFam" id="1.10.287.1490:FF:000003">
    <property type="entry name" value="Epidermal growth factor receptor pathway substrate 15"/>
    <property type="match status" value="1"/>
</dbReference>
<feature type="domain" description="EF-hand" evidence="6">
    <location>
        <begin position="286"/>
        <end position="321"/>
    </location>
</feature>
<dbReference type="InterPro" id="IPR002048">
    <property type="entry name" value="EF_hand_dom"/>
</dbReference>
<dbReference type="PROSITE" id="PS50031">
    <property type="entry name" value="EH"/>
    <property type="match status" value="2"/>
</dbReference>
<evidence type="ECO:0000259" key="5">
    <source>
        <dbReference type="PROSITE" id="PS50031"/>
    </source>
</evidence>
<dbReference type="InterPro" id="IPR003903">
    <property type="entry name" value="UIM_dom"/>
</dbReference>
<dbReference type="PROSITE" id="PS50330">
    <property type="entry name" value="UIM"/>
    <property type="match status" value="2"/>
</dbReference>
<keyword evidence="1" id="KW-0479">Metal-binding</keyword>
<dbReference type="Pfam" id="PF12763">
    <property type="entry name" value="EH"/>
    <property type="match status" value="2"/>
</dbReference>
<feature type="region of interest" description="Disordered" evidence="4">
    <location>
        <begin position="825"/>
        <end position="918"/>
    </location>
</feature>
<reference evidence="7" key="1">
    <citation type="submission" date="2025-08" db="UniProtKB">
        <authorList>
            <consortium name="Ensembl"/>
        </authorList>
    </citation>
    <scope>IDENTIFICATION</scope>
</reference>
<dbReference type="Gene3D" id="1.10.238.10">
    <property type="entry name" value="EF-hand"/>
    <property type="match status" value="3"/>
</dbReference>
<dbReference type="InterPro" id="IPR018247">
    <property type="entry name" value="EF_Hand_1_Ca_BS"/>
</dbReference>
<feature type="coiled-coil region" evidence="3">
    <location>
        <begin position="398"/>
        <end position="565"/>
    </location>
</feature>
<evidence type="ECO:0000256" key="1">
    <source>
        <dbReference type="ARBA" id="ARBA00022723"/>
    </source>
</evidence>
<evidence type="ECO:0000256" key="4">
    <source>
        <dbReference type="SAM" id="MobiDB-lite"/>
    </source>
</evidence>
<dbReference type="SUPFAM" id="SSF47473">
    <property type="entry name" value="EF-hand"/>
    <property type="match status" value="2"/>
</dbReference>
<keyword evidence="2" id="KW-0106">Calcium</keyword>
<dbReference type="SMART" id="SM00054">
    <property type="entry name" value="EFh"/>
    <property type="match status" value="2"/>
</dbReference>
<dbReference type="Proteomes" id="UP000694570">
    <property type="component" value="Unplaced"/>
</dbReference>
<dbReference type="InterPro" id="IPR000261">
    <property type="entry name" value="EH_dom"/>
</dbReference>
<sequence length="963" mass="105549">MAAIENLESEDSANVVSPLICSTSSELQFYHLCNGCDKDNLNCQCCLDGTLLIWPSTDSVTFVSQKIPAPLLKTPFPKSQGGRQVNGDNFIFMFIISLWFVSFQVDSGSTGRVLASDAAVFLKKSGLPDLILGKEFFVALRLVACAQNGLEVSLNSLNLAVPPPRFHDTSSPLLISGTSAVELPWAVKSEDKAKYDAIFDSLSPVNGFLSGDKVKPVLLNSKLPVDILGRVWELSDIDHDGMLDRDEFAVAMFLVYCALEKEPVPMSLPPALVPPSKRKTWVVSPAEKAKYDEIFLKTDKDMDGFVSGLEVREIFLKTGLPSALLAHIWALCDTKDCGKLSKDQFALAFHLINQKLIKGIDPPHILSPEMIPPSDRATLQKNIVGSSSAADFSAIKELDTLNNEIVDLQREKNNVEQDLKEKEDTIKQRTSEVQDLQDEVQRENTNLQKLQAQKQQVQELLDGLDEQKAQLEEQLQEVRKKCAEEAQLISSLKAEITSQESQISTYEEELAKAREELSRLQQETAELEESVESGKAQLGPLQQHLQDSQQEISSLQMKLMEMKELENNNNQSNWCSSPHSILVNGTTDYCSLSTSSSETANLNEHAEGQSNLESEPIHQESPARSSPEILPSGVTDENEVVTATVNEKVCPEFNSDGHSKEEDPFNVESSSLTNPVADSNLDFFQSDPFVGSDPFKDDPFGKIDPFGGDPFKGSDPFASDCFFKQSSTDPFATSSTDPFSVASNSTTSVETLKHNDPFAPGGTVVVAASDSATDPFASVFGSESFEGGFADFSTLSKVNNEDPFSSATSSSVGTVVLTKNVLEEASVKSEDVPPALPPKIGTPTRPCPPPPGKRPINKLDSSDSFKLNDPFQPFPGNDSPKEKDPDMFCDPFTASPTTGTTNKEADPSNFANFSAYPSEEDMIEWAKRESEREEEQRLARLNQQEQEDLELAIALSKSEISEA</sequence>
<dbReference type="InterPro" id="IPR011992">
    <property type="entry name" value="EF-hand-dom_pair"/>
</dbReference>
<protein>
    <submittedName>
        <fullName evidence="7">Epidermal growth factor receptor pathway substrate 15</fullName>
    </submittedName>
</protein>
<evidence type="ECO:0000259" key="6">
    <source>
        <dbReference type="PROSITE" id="PS50222"/>
    </source>
</evidence>
<dbReference type="SMART" id="SM00027">
    <property type="entry name" value="EH"/>
    <property type="match status" value="3"/>
</dbReference>
<dbReference type="CDD" id="cd00052">
    <property type="entry name" value="EH"/>
    <property type="match status" value="2"/>
</dbReference>
<evidence type="ECO:0000256" key="3">
    <source>
        <dbReference type="SAM" id="Coils"/>
    </source>
</evidence>
<organism evidence="7 8">
    <name type="scientific">Sus scrofa</name>
    <name type="common">Pig</name>
    <dbReference type="NCBI Taxonomy" id="9823"/>
    <lineage>
        <taxon>Eukaryota</taxon>
        <taxon>Metazoa</taxon>
        <taxon>Chordata</taxon>
        <taxon>Craniata</taxon>
        <taxon>Vertebrata</taxon>
        <taxon>Euteleostomi</taxon>
        <taxon>Mammalia</taxon>
        <taxon>Eutheria</taxon>
        <taxon>Laurasiatheria</taxon>
        <taxon>Artiodactyla</taxon>
        <taxon>Suina</taxon>
        <taxon>Suidae</taxon>
        <taxon>Sus</taxon>
    </lineage>
</organism>
<dbReference type="PANTHER" id="PTHR11216">
    <property type="entry name" value="EH DOMAIN"/>
    <property type="match status" value="1"/>
</dbReference>
<dbReference type="AlphaFoldDB" id="A0A8D0VND1"/>
<gene>
    <name evidence="7" type="primary">EPS15</name>
</gene>
<keyword evidence="3" id="KW-0175">Coiled coil</keyword>
<feature type="domain" description="EH" evidence="5">
    <location>
        <begin position="287"/>
        <end position="377"/>
    </location>
</feature>
<feature type="region of interest" description="Disordered" evidence="4">
    <location>
        <begin position="592"/>
        <end position="637"/>
    </location>
</feature>
<proteinExistence type="predicted"/>
<dbReference type="PROSITE" id="PS50222">
    <property type="entry name" value="EF_HAND_2"/>
    <property type="match status" value="2"/>
</dbReference>
<dbReference type="PROSITE" id="PS00018">
    <property type="entry name" value="EF_HAND_1"/>
    <property type="match status" value="2"/>
</dbReference>
<accession>A0A8D0VND1</accession>
<dbReference type="GO" id="GO:0005509">
    <property type="term" value="F:calcium ion binding"/>
    <property type="evidence" value="ECO:0007669"/>
    <property type="project" value="InterPro"/>
</dbReference>
<feature type="domain" description="EF-hand" evidence="6">
    <location>
        <begin position="223"/>
        <end position="258"/>
    </location>
</feature>